<protein>
    <submittedName>
        <fullName evidence="1">Uncharacterized protein</fullName>
    </submittedName>
</protein>
<name>A0ABW7WAG6_9NOCA</name>
<accession>A0ABW7WAG6</accession>
<proteinExistence type="predicted"/>
<keyword evidence="2" id="KW-1185">Reference proteome</keyword>
<evidence type="ECO:0000313" key="2">
    <source>
        <dbReference type="Proteomes" id="UP001611450"/>
    </source>
</evidence>
<gene>
    <name evidence="1" type="ORF">ACH47G_03110</name>
</gene>
<reference evidence="1 2" key="1">
    <citation type="submission" date="2024-10" db="EMBL/GenBank/DDBJ databases">
        <title>The Natural Products Discovery Center: Release of the First 8490 Sequenced Strains for Exploring Actinobacteria Biosynthetic Diversity.</title>
        <authorList>
            <person name="Kalkreuter E."/>
            <person name="Kautsar S.A."/>
            <person name="Yang D."/>
            <person name="Bader C.D."/>
            <person name="Teijaro C.N."/>
            <person name="Fluegel L."/>
            <person name="Davis C.M."/>
            <person name="Simpson J.R."/>
            <person name="Lauterbach L."/>
            <person name="Steele A.D."/>
            <person name="Gui C."/>
            <person name="Meng S."/>
            <person name="Li G."/>
            <person name="Viehrig K."/>
            <person name="Ye F."/>
            <person name="Su P."/>
            <person name="Kiefer A.F."/>
            <person name="Nichols A."/>
            <person name="Cepeda A.J."/>
            <person name="Yan W."/>
            <person name="Fan B."/>
            <person name="Jiang Y."/>
            <person name="Adhikari A."/>
            <person name="Zheng C.-J."/>
            <person name="Schuster L."/>
            <person name="Cowan T.M."/>
            <person name="Smanski M.J."/>
            <person name="Chevrette M.G."/>
            <person name="De Carvalho L.P.S."/>
            <person name="Shen B."/>
        </authorList>
    </citation>
    <scope>NUCLEOTIDE SEQUENCE [LARGE SCALE GENOMIC DNA]</scope>
    <source>
        <strain evidence="1 2">NPDC019626</strain>
    </source>
</reference>
<evidence type="ECO:0000313" key="1">
    <source>
        <dbReference type="EMBL" id="MFI2319451.1"/>
    </source>
</evidence>
<dbReference type="Proteomes" id="UP001611450">
    <property type="component" value="Unassembled WGS sequence"/>
</dbReference>
<comment type="caution">
    <text evidence="1">The sequence shown here is derived from an EMBL/GenBank/DDBJ whole genome shotgun (WGS) entry which is preliminary data.</text>
</comment>
<organism evidence="1 2">
    <name type="scientific">Nocardia beijingensis</name>
    <dbReference type="NCBI Taxonomy" id="95162"/>
    <lineage>
        <taxon>Bacteria</taxon>
        <taxon>Bacillati</taxon>
        <taxon>Actinomycetota</taxon>
        <taxon>Actinomycetes</taxon>
        <taxon>Mycobacteriales</taxon>
        <taxon>Nocardiaceae</taxon>
        <taxon>Nocardia</taxon>
    </lineage>
</organism>
<sequence length="57" mass="6498">MFLTSMSLPSVPNAWMQVYTPTDEVAWGKLRALLAMSPEERARPWAEYRELYHAAAG</sequence>
<dbReference type="EMBL" id="JBIRXV010000001">
    <property type="protein sequence ID" value="MFI2319451.1"/>
    <property type="molecule type" value="Genomic_DNA"/>
</dbReference>
<dbReference type="RefSeq" id="WP_396945766.1">
    <property type="nucleotide sequence ID" value="NZ_JBIRXV010000001.1"/>
</dbReference>